<keyword evidence="1" id="KW-0343">GTPase activation</keyword>
<dbReference type="InterPro" id="IPR031160">
    <property type="entry name" value="F_BAR_dom"/>
</dbReference>
<accession>A0A9P5QAB6</accession>
<proteinExistence type="predicted"/>
<dbReference type="PROSITE" id="PS51741">
    <property type="entry name" value="F_BAR"/>
    <property type="match status" value="1"/>
</dbReference>
<dbReference type="AlphaFoldDB" id="A0A9P5QAB6"/>
<dbReference type="GO" id="GO:0005096">
    <property type="term" value="F:GTPase activator activity"/>
    <property type="evidence" value="ECO:0007669"/>
    <property type="project" value="UniProtKB-KW"/>
</dbReference>
<evidence type="ECO:0000256" key="2">
    <source>
        <dbReference type="PROSITE-ProRule" id="PRU01077"/>
    </source>
</evidence>
<dbReference type="SUPFAM" id="SSF48350">
    <property type="entry name" value="GTPase activation domain, GAP"/>
    <property type="match status" value="1"/>
</dbReference>
<gene>
    <name evidence="7" type="ORF">BDP27DRAFT_1379134</name>
</gene>
<dbReference type="PROSITE" id="PS50238">
    <property type="entry name" value="RHOGAP"/>
    <property type="match status" value="1"/>
</dbReference>
<feature type="coiled-coil region" evidence="3">
    <location>
        <begin position="167"/>
        <end position="229"/>
    </location>
</feature>
<dbReference type="GO" id="GO:0005737">
    <property type="term" value="C:cytoplasm"/>
    <property type="evidence" value="ECO:0007669"/>
    <property type="project" value="TreeGrafter"/>
</dbReference>
<dbReference type="InterPro" id="IPR008936">
    <property type="entry name" value="Rho_GTPase_activation_prot"/>
</dbReference>
<dbReference type="SUPFAM" id="SSF103657">
    <property type="entry name" value="BAR/IMD domain-like"/>
    <property type="match status" value="1"/>
</dbReference>
<name>A0A9P5QAB6_9AGAR</name>
<evidence type="ECO:0000256" key="1">
    <source>
        <dbReference type="ARBA" id="ARBA00022468"/>
    </source>
</evidence>
<dbReference type="OrthoDB" id="79452at2759"/>
<feature type="domain" description="F-BAR" evidence="6">
    <location>
        <begin position="75"/>
        <end position="357"/>
    </location>
</feature>
<dbReference type="PANTHER" id="PTHR23176">
    <property type="entry name" value="RHO/RAC/CDC GTPASE-ACTIVATING PROTEIN"/>
    <property type="match status" value="1"/>
</dbReference>
<feature type="compositionally biased region" description="Basic and acidic residues" evidence="4">
    <location>
        <begin position="1"/>
        <end position="17"/>
    </location>
</feature>
<evidence type="ECO:0000259" key="6">
    <source>
        <dbReference type="PROSITE" id="PS51741"/>
    </source>
</evidence>
<feature type="region of interest" description="Disordered" evidence="4">
    <location>
        <begin position="1"/>
        <end position="60"/>
    </location>
</feature>
<protein>
    <submittedName>
        <fullName evidence="7">Rho GTPase activation protein</fullName>
    </submittedName>
</protein>
<keyword evidence="2 3" id="KW-0175">Coiled coil</keyword>
<reference evidence="7" key="1">
    <citation type="submission" date="2020-11" db="EMBL/GenBank/DDBJ databases">
        <authorList>
            <consortium name="DOE Joint Genome Institute"/>
            <person name="Ahrendt S."/>
            <person name="Riley R."/>
            <person name="Andreopoulos W."/>
            <person name="Labutti K."/>
            <person name="Pangilinan J."/>
            <person name="Ruiz-Duenas F.J."/>
            <person name="Barrasa J.M."/>
            <person name="Sanchez-Garcia M."/>
            <person name="Camarero S."/>
            <person name="Miyauchi S."/>
            <person name="Serrano A."/>
            <person name="Linde D."/>
            <person name="Babiker R."/>
            <person name="Drula E."/>
            <person name="Ayuso-Fernandez I."/>
            <person name="Pacheco R."/>
            <person name="Padilla G."/>
            <person name="Ferreira P."/>
            <person name="Barriuso J."/>
            <person name="Kellner H."/>
            <person name="Castanera R."/>
            <person name="Alfaro M."/>
            <person name="Ramirez L."/>
            <person name="Pisabarro A.G."/>
            <person name="Kuo A."/>
            <person name="Tritt A."/>
            <person name="Lipzen A."/>
            <person name="He G."/>
            <person name="Yan M."/>
            <person name="Ng V."/>
            <person name="Cullen D."/>
            <person name="Martin F."/>
            <person name="Rosso M.-N."/>
            <person name="Henrissat B."/>
            <person name="Hibbett D."/>
            <person name="Martinez A.T."/>
            <person name="Grigoriev I.V."/>
        </authorList>
    </citation>
    <scope>NUCLEOTIDE SEQUENCE</scope>
    <source>
        <strain evidence="7">AH 40177</strain>
    </source>
</reference>
<dbReference type="Gene3D" id="1.10.555.10">
    <property type="entry name" value="Rho GTPase activation protein"/>
    <property type="match status" value="1"/>
</dbReference>
<evidence type="ECO:0000259" key="5">
    <source>
        <dbReference type="PROSITE" id="PS50238"/>
    </source>
</evidence>
<dbReference type="InterPro" id="IPR000198">
    <property type="entry name" value="RhoGAP_dom"/>
</dbReference>
<dbReference type="EMBL" id="JADNRY010000002">
    <property type="protein sequence ID" value="KAF9077930.1"/>
    <property type="molecule type" value="Genomic_DNA"/>
</dbReference>
<keyword evidence="8" id="KW-1185">Reference proteome</keyword>
<sequence>MPEEPYHSGSLDHREQQSESAGTSHQLHSGSPQPRLSSDSGGVSSGSKWRDTSTALSESQDIMIPKPELVEATFDENVLRALCDMDCGVPLLLDRIKQSMISCRETSVFFKKRAVIEEEYGKTLQKLARSTAEVYSMNDGKAGTFVTAWQNSMRIHESLGENRIKFAQRLNEMSEELANIAKEVDKNRKSTKELATRYERALQESEAHTEKCKNRLDVTTEELERLLLQKEGESTKDNTVQARAGTTGGKRVIGKANPGNIHRQEDDIRSRMSSASDAFRKAVMDTQAMRQEYFNFQLPRILRALKECSDEIDLGTQYHLTRYAFLFESILLNDGSTLVPRKMKTIDNRGDFRIYMQNYAYAHGGSSSRGPRREGPLDEGFPATSTSSTTHVNGVDKGRPTFGVDLGEQMVRDDVEVPPIMRKCCEAIEKYGLNLQGVYRLSGTTSKLLDKDLEGVDLDVQEWSSDINNVTSVLKMWLRELPEPLMTFALQQGFIEAAKIENDRLRHIRLHERVNDLPDPNYATLKYLLGHLHRINQHASENSMTMQNLAIVFGPTLFGQSAPSASSSIADAPYQNQAIETILNHYTDIFVDESE</sequence>
<dbReference type="PANTHER" id="PTHR23176:SF134">
    <property type="entry name" value="RHO-TYPE GTPASE-ACTIVATING PROTEIN"/>
    <property type="match status" value="1"/>
</dbReference>
<dbReference type="Gene3D" id="1.20.1270.60">
    <property type="entry name" value="Arfaptin homology (AH) domain/BAR domain"/>
    <property type="match status" value="1"/>
</dbReference>
<dbReference type="InterPro" id="IPR027267">
    <property type="entry name" value="AH/BAR_dom_sf"/>
</dbReference>
<feature type="region of interest" description="Disordered" evidence="4">
    <location>
        <begin position="234"/>
        <end position="262"/>
    </location>
</feature>
<comment type="caution">
    <text evidence="7">The sequence shown here is derived from an EMBL/GenBank/DDBJ whole genome shotgun (WGS) entry which is preliminary data.</text>
</comment>
<dbReference type="InterPro" id="IPR001060">
    <property type="entry name" value="FCH_dom"/>
</dbReference>
<evidence type="ECO:0000313" key="7">
    <source>
        <dbReference type="EMBL" id="KAF9077930.1"/>
    </source>
</evidence>
<dbReference type="SMART" id="SM00324">
    <property type="entry name" value="RhoGAP"/>
    <property type="match status" value="1"/>
</dbReference>
<feature type="compositionally biased region" description="Polar residues" evidence="4">
    <location>
        <begin position="18"/>
        <end position="36"/>
    </location>
</feature>
<feature type="domain" description="Rho-GAP" evidence="5">
    <location>
        <begin position="404"/>
        <end position="590"/>
    </location>
</feature>
<dbReference type="SMART" id="SM00055">
    <property type="entry name" value="FCH"/>
    <property type="match status" value="1"/>
</dbReference>
<evidence type="ECO:0000256" key="4">
    <source>
        <dbReference type="SAM" id="MobiDB-lite"/>
    </source>
</evidence>
<evidence type="ECO:0000313" key="8">
    <source>
        <dbReference type="Proteomes" id="UP000772434"/>
    </source>
</evidence>
<dbReference type="Pfam" id="PF00611">
    <property type="entry name" value="FCH"/>
    <property type="match status" value="1"/>
</dbReference>
<feature type="region of interest" description="Disordered" evidence="4">
    <location>
        <begin position="364"/>
        <end position="398"/>
    </location>
</feature>
<feature type="compositionally biased region" description="Low complexity" evidence="4">
    <location>
        <begin position="37"/>
        <end position="47"/>
    </location>
</feature>
<dbReference type="GO" id="GO:0007165">
    <property type="term" value="P:signal transduction"/>
    <property type="evidence" value="ECO:0007669"/>
    <property type="project" value="InterPro"/>
</dbReference>
<dbReference type="Proteomes" id="UP000772434">
    <property type="component" value="Unassembled WGS sequence"/>
</dbReference>
<feature type="compositionally biased region" description="Polar residues" evidence="4">
    <location>
        <begin position="383"/>
        <end position="392"/>
    </location>
</feature>
<dbReference type="Pfam" id="PF00620">
    <property type="entry name" value="RhoGAP"/>
    <property type="match status" value="1"/>
</dbReference>
<dbReference type="InterPro" id="IPR050729">
    <property type="entry name" value="Rho-GAP"/>
</dbReference>
<evidence type="ECO:0000256" key="3">
    <source>
        <dbReference type="SAM" id="Coils"/>
    </source>
</evidence>
<organism evidence="7 8">
    <name type="scientific">Rhodocollybia butyracea</name>
    <dbReference type="NCBI Taxonomy" id="206335"/>
    <lineage>
        <taxon>Eukaryota</taxon>
        <taxon>Fungi</taxon>
        <taxon>Dikarya</taxon>
        <taxon>Basidiomycota</taxon>
        <taxon>Agaricomycotina</taxon>
        <taxon>Agaricomycetes</taxon>
        <taxon>Agaricomycetidae</taxon>
        <taxon>Agaricales</taxon>
        <taxon>Marasmiineae</taxon>
        <taxon>Omphalotaceae</taxon>
        <taxon>Rhodocollybia</taxon>
    </lineage>
</organism>